<evidence type="ECO:0000256" key="1">
    <source>
        <dbReference type="SAM" id="MobiDB-lite"/>
    </source>
</evidence>
<dbReference type="InterPro" id="IPR012340">
    <property type="entry name" value="NA-bd_OB-fold"/>
</dbReference>
<organism evidence="2 3">
    <name type="scientific">Pleurotus eryngii</name>
    <name type="common">Boletus of the steppes</name>
    <dbReference type="NCBI Taxonomy" id="5323"/>
    <lineage>
        <taxon>Eukaryota</taxon>
        <taxon>Fungi</taxon>
        <taxon>Dikarya</taxon>
        <taxon>Basidiomycota</taxon>
        <taxon>Agaricomycotina</taxon>
        <taxon>Agaricomycetes</taxon>
        <taxon>Agaricomycetidae</taxon>
        <taxon>Agaricales</taxon>
        <taxon>Pleurotineae</taxon>
        <taxon>Pleurotaceae</taxon>
        <taxon>Pleurotus</taxon>
    </lineage>
</organism>
<keyword evidence="3" id="KW-1185">Reference proteome</keyword>
<dbReference type="Proteomes" id="UP000807025">
    <property type="component" value="Unassembled WGS sequence"/>
</dbReference>
<dbReference type="AlphaFoldDB" id="A0A9P5ZLI9"/>
<evidence type="ECO:0000313" key="2">
    <source>
        <dbReference type="EMBL" id="KAF9488534.1"/>
    </source>
</evidence>
<protein>
    <submittedName>
        <fullName evidence="2">Uncharacterized protein</fullName>
    </submittedName>
</protein>
<accession>A0A9P5ZLI9</accession>
<dbReference type="SUPFAM" id="SSF50249">
    <property type="entry name" value="Nucleic acid-binding proteins"/>
    <property type="match status" value="1"/>
</dbReference>
<gene>
    <name evidence="2" type="ORF">BDN71DRAFT_1403122</name>
</gene>
<comment type="caution">
    <text evidence="2">The sequence shown here is derived from an EMBL/GenBank/DDBJ whole genome shotgun (WGS) entry which is preliminary data.</text>
</comment>
<dbReference type="Gene3D" id="2.40.50.140">
    <property type="entry name" value="Nucleic acid-binding proteins"/>
    <property type="match status" value="1"/>
</dbReference>
<evidence type="ECO:0000313" key="3">
    <source>
        <dbReference type="Proteomes" id="UP000807025"/>
    </source>
</evidence>
<reference evidence="2" key="1">
    <citation type="submission" date="2020-11" db="EMBL/GenBank/DDBJ databases">
        <authorList>
            <consortium name="DOE Joint Genome Institute"/>
            <person name="Ahrendt S."/>
            <person name="Riley R."/>
            <person name="Andreopoulos W."/>
            <person name="Labutti K."/>
            <person name="Pangilinan J."/>
            <person name="Ruiz-Duenas F.J."/>
            <person name="Barrasa J.M."/>
            <person name="Sanchez-Garcia M."/>
            <person name="Camarero S."/>
            <person name="Miyauchi S."/>
            <person name="Serrano A."/>
            <person name="Linde D."/>
            <person name="Babiker R."/>
            <person name="Drula E."/>
            <person name="Ayuso-Fernandez I."/>
            <person name="Pacheco R."/>
            <person name="Padilla G."/>
            <person name="Ferreira P."/>
            <person name="Barriuso J."/>
            <person name="Kellner H."/>
            <person name="Castanera R."/>
            <person name="Alfaro M."/>
            <person name="Ramirez L."/>
            <person name="Pisabarro A.G."/>
            <person name="Kuo A."/>
            <person name="Tritt A."/>
            <person name="Lipzen A."/>
            <person name="He G."/>
            <person name="Yan M."/>
            <person name="Ng V."/>
            <person name="Cullen D."/>
            <person name="Martin F."/>
            <person name="Rosso M.-N."/>
            <person name="Henrissat B."/>
            <person name="Hibbett D."/>
            <person name="Martinez A.T."/>
            <person name="Grigoriev I.V."/>
        </authorList>
    </citation>
    <scope>NUCLEOTIDE SEQUENCE</scope>
    <source>
        <strain evidence="2">ATCC 90797</strain>
    </source>
</reference>
<name>A0A9P5ZLI9_PLEER</name>
<sequence length="322" mass="34720">MFRVFLGAPTKNDISKDPASFRWQNVSSTSPSASKRPAGTQPLPPATLQAASVRISQFYKHIIFDDEEGDEGALDGTFLEGQTTAISWDDSLEDGDEPGAETIDKSKSAVLSRADTYATQEEETQDISAYSSDASSIIRFPSFTFDLHTLLTLAKVSKTPAYSKASVLAAVLEIEGPDVIHIKKGPDAGKEVSLLKMILGDDEGSVCKLTAWREIAECWGAENASGIKRGDVVFLESIGNFFNSLLFLDLSISKETSSSSSTSAALTASPNLKSRLQICFRTMPSGSEDMQYRPDLRLGYSDATVRKVGAVVAWFEGMAGLS</sequence>
<dbReference type="OrthoDB" id="2570580at2759"/>
<dbReference type="EMBL" id="MU154709">
    <property type="protein sequence ID" value="KAF9488534.1"/>
    <property type="molecule type" value="Genomic_DNA"/>
</dbReference>
<feature type="compositionally biased region" description="Polar residues" evidence="1">
    <location>
        <begin position="22"/>
        <end position="33"/>
    </location>
</feature>
<feature type="region of interest" description="Disordered" evidence="1">
    <location>
        <begin position="16"/>
        <end position="45"/>
    </location>
</feature>
<proteinExistence type="predicted"/>